<dbReference type="Gene3D" id="3.40.50.1820">
    <property type="entry name" value="alpha/beta hydrolase"/>
    <property type="match status" value="1"/>
</dbReference>
<evidence type="ECO:0000256" key="2">
    <source>
        <dbReference type="ARBA" id="ARBA00022801"/>
    </source>
</evidence>
<dbReference type="InterPro" id="IPR013595">
    <property type="entry name" value="Pept_S33_TAP-like_C"/>
</dbReference>
<comment type="similarity">
    <text evidence="1">Belongs to the peptidase S33 family.</text>
</comment>
<dbReference type="GO" id="GO:0016787">
    <property type="term" value="F:hydrolase activity"/>
    <property type="evidence" value="ECO:0007669"/>
    <property type="project" value="UniProtKB-KW"/>
</dbReference>
<evidence type="ECO:0000313" key="5">
    <source>
        <dbReference type="Proteomes" id="UP000800200"/>
    </source>
</evidence>
<keyword evidence="5" id="KW-1185">Reference proteome</keyword>
<dbReference type="AlphaFoldDB" id="A0A6A6ELI7"/>
<dbReference type="PANTHER" id="PTHR43248:SF25">
    <property type="entry name" value="AB HYDROLASE-1 DOMAIN-CONTAINING PROTEIN-RELATED"/>
    <property type="match status" value="1"/>
</dbReference>
<gene>
    <name evidence="4" type="ORF">K469DRAFT_654738</name>
</gene>
<proteinExistence type="inferred from homology"/>
<dbReference type="EMBL" id="ML994616">
    <property type="protein sequence ID" value="KAF2191628.1"/>
    <property type="molecule type" value="Genomic_DNA"/>
</dbReference>
<dbReference type="InterPro" id="IPR051601">
    <property type="entry name" value="Serine_prot/Carboxylest_S33"/>
</dbReference>
<protein>
    <recommendedName>
        <fullName evidence="3">Peptidase S33 tripeptidyl aminopeptidase-like C-terminal domain-containing protein</fullName>
    </recommendedName>
</protein>
<dbReference type="Pfam" id="PF08386">
    <property type="entry name" value="Abhydrolase_4"/>
    <property type="match status" value="1"/>
</dbReference>
<evidence type="ECO:0000313" key="4">
    <source>
        <dbReference type="EMBL" id="KAF2191628.1"/>
    </source>
</evidence>
<evidence type="ECO:0000256" key="1">
    <source>
        <dbReference type="ARBA" id="ARBA00010088"/>
    </source>
</evidence>
<dbReference type="SUPFAM" id="SSF53474">
    <property type="entry name" value="alpha/beta-Hydrolases"/>
    <property type="match status" value="1"/>
</dbReference>
<name>A0A6A6ELI7_9PEZI</name>
<accession>A0A6A6ELI7</accession>
<dbReference type="Proteomes" id="UP000800200">
    <property type="component" value="Unassembled WGS sequence"/>
</dbReference>
<dbReference type="PANTHER" id="PTHR43248">
    <property type="entry name" value="2-SUCCINYL-6-HYDROXY-2,4-CYCLOHEXADIENE-1-CARBOXYLATE SYNTHASE"/>
    <property type="match status" value="1"/>
</dbReference>
<reference evidence="4" key="1">
    <citation type="journal article" date="2020" name="Stud. Mycol.">
        <title>101 Dothideomycetes genomes: a test case for predicting lifestyles and emergence of pathogens.</title>
        <authorList>
            <person name="Haridas S."/>
            <person name="Albert R."/>
            <person name="Binder M."/>
            <person name="Bloem J."/>
            <person name="Labutti K."/>
            <person name="Salamov A."/>
            <person name="Andreopoulos B."/>
            <person name="Baker S."/>
            <person name="Barry K."/>
            <person name="Bills G."/>
            <person name="Bluhm B."/>
            <person name="Cannon C."/>
            <person name="Castanera R."/>
            <person name="Culley D."/>
            <person name="Daum C."/>
            <person name="Ezra D."/>
            <person name="Gonzalez J."/>
            <person name="Henrissat B."/>
            <person name="Kuo A."/>
            <person name="Liang C."/>
            <person name="Lipzen A."/>
            <person name="Lutzoni F."/>
            <person name="Magnuson J."/>
            <person name="Mondo S."/>
            <person name="Nolan M."/>
            <person name="Ohm R."/>
            <person name="Pangilinan J."/>
            <person name="Park H.-J."/>
            <person name="Ramirez L."/>
            <person name="Alfaro M."/>
            <person name="Sun H."/>
            <person name="Tritt A."/>
            <person name="Yoshinaga Y."/>
            <person name="Zwiers L.-H."/>
            <person name="Turgeon B."/>
            <person name="Goodwin S."/>
            <person name="Spatafora J."/>
            <person name="Crous P."/>
            <person name="Grigoriev I."/>
        </authorList>
    </citation>
    <scope>NUCLEOTIDE SEQUENCE</scope>
    <source>
        <strain evidence="4">CBS 207.26</strain>
    </source>
</reference>
<feature type="domain" description="Peptidase S33 tripeptidyl aminopeptidase-like C-terminal" evidence="3">
    <location>
        <begin position="432"/>
        <end position="536"/>
    </location>
</feature>
<evidence type="ECO:0000259" key="3">
    <source>
        <dbReference type="Pfam" id="PF08386"/>
    </source>
</evidence>
<dbReference type="OrthoDB" id="425534at2759"/>
<sequence length="565" mass="61958">MRYPTIVAVSALASIPSTFATPLHKRQINGTMAYDFDSLTPSPDIQWTPCFDQFTCTVLDVPLDYEDESVGTVGIAFVRWSTNSTSNSTQDILVNPGGPGASGVQLLIGGLSTLHQIVGTDYNIVGFDPRGVNNSGPDLSCFSGQEGTFRLYDEDFGYPTDVNDTKALMRTWKEAGAFGDWCSQVHSGENSTAKYANTVATATDMLHYTELLAKSKGENPEESQLWYYGASYGTVLGSTFAALFPNRVGRLILDGVVDVEDYYQGKWQANIPDADEAFATFFTYCFEAGNEACVFWDSSVEAIEARFHSVRDKLAEEPIMVTNPSAVQYPVIVTIETFKYVLTQVPYFPNTYYPLFGRILAELEQGNGSLLAQTAGVGLHIDECSGPNIDDIPDLEPRHFIACTDGNGRFNLSTFDSFREHVELMVDESEYLGESWAAGTSVNCRNLNIKAPESQVFTGTPSANTTSNPILLLSTKLDPVTPLRAAEKMVKQFGGSRLLVQDSVGHTTTSAASTCTWDYIRKYLKDGSLPEKGTVCEAEEIPFQTSNSVTTTSESVKILRKRHHV</sequence>
<dbReference type="InterPro" id="IPR029058">
    <property type="entry name" value="AB_hydrolase_fold"/>
</dbReference>
<organism evidence="4 5">
    <name type="scientific">Zopfia rhizophila CBS 207.26</name>
    <dbReference type="NCBI Taxonomy" id="1314779"/>
    <lineage>
        <taxon>Eukaryota</taxon>
        <taxon>Fungi</taxon>
        <taxon>Dikarya</taxon>
        <taxon>Ascomycota</taxon>
        <taxon>Pezizomycotina</taxon>
        <taxon>Dothideomycetes</taxon>
        <taxon>Dothideomycetes incertae sedis</taxon>
        <taxon>Zopfiaceae</taxon>
        <taxon>Zopfia</taxon>
    </lineage>
</organism>
<keyword evidence="2" id="KW-0378">Hydrolase</keyword>